<protein>
    <submittedName>
        <fullName evidence="5">ABC transporter substrate-binding protein</fullName>
    </submittedName>
</protein>
<dbReference type="CDD" id="cd08509">
    <property type="entry name" value="PBP2_TmCBP_oligosaccharides_like"/>
    <property type="match status" value="1"/>
</dbReference>
<evidence type="ECO:0000313" key="6">
    <source>
        <dbReference type="Proteomes" id="UP000272503"/>
    </source>
</evidence>
<feature type="domain" description="Solute-binding protein family 5" evidence="4">
    <location>
        <begin position="87"/>
        <end position="438"/>
    </location>
</feature>
<dbReference type="GO" id="GO:0015833">
    <property type="term" value="P:peptide transport"/>
    <property type="evidence" value="ECO:0007669"/>
    <property type="project" value="TreeGrafter"/>
</dbReference>
<name>A0A3L7A7G6_9MICO</name>
<dbReference type="Gene3D" id="3.90.76.10">
    <property type="entry name" value="Dipeptide-binding Protein, Domain 1"/>
    <property type="match status" value="1"/>
</dbReference>
<dbReference type="RefSeq" id="WP_121648300.1">
    <property type="nucleotide sequence ID" value="NZ_RCUX01000005.1"/>
</dbReference>
<keyword evidence="3" id="KW-0732">Signal</keyword>
<dbReference type="Proteomes" id="UP000272503">
    <property type="component" value="Unassembled WGS sequence"/>
</dbReference>
<evidence type="ECO:0000259" key="4">
    <source>
        <dbReference type="Pfam" id="PF00496"/>
    </source>
</evidence>
<dbReference type="Gene3D" id="3.40.190.10">
    <property type="entry name" value="Periplasmic binding protein-like II"/>
    <property type="match status" value="1"/>
</dbReference>
<dbReference type="PROSITE" id="PS51257">
    <property type="entry name" value="PROKAR_LIPOPROTEIN"/>
    <property type="match status" value="1"/>
</dbReference>
<evidence type="ECO:0000256" key="3">
    <source>
        <dbReference type="ARBA" id="ARBA00022729"/>
    </source>
</evidence>
<evidence type="ECO:0000256" key="2">
    <source>
        <dbReference type="ARBA" id="ARBA00005695"/>
    </source>
</evidence>
<dbReference type="SUPFAM" id="SSF53850">
    <property type="entry name" value="Periplasmic binding protein-like II"/>
    <property type="match status" value="1"/>
</dbReference>
<dbReference type="OrthoDB" id="9764591at2"/>
<proteinExistence type="inferred from homology"/>
<dbReference type="PIRSF" id="PIRSF002741">
    <property type="entry name" value="MppA"/>
    <property type="match status" value="1"/>
</dbReference>
<dbReference type="Gene3D" id="3.10.105.10">
    <property type="entry name" value="Dipeptide-binding Protein, Domain 3"/>
    <property type="match status" value="1"/>
</dbReference>
<dbReference type="AlphaFoldDB" id="A0A3L7A7G6"/>
<reference evidence="5 6" key="1">
    <citation type="submission" date="2018-10" db="EMBL/GenBank/DDBJ databases">
        <authorList>
            <person name="Li J."/>
        </authorList>
    </citation>
    <scope>NUCLEOTIDE SEQUENCE [LARGE SCALE GENOMIC DNA]</scope>
    <source>
        <strain evidence="5 6">IF 016277</strain>
    </source>
</reference>
<dbReference type="PROSITE" id="PS01040">
    <property type="entry name" value="SBP_BACTERIAL_5"/>
    <property type="match status" value="1"/>
</dbReference>
<dbReference type="InterPro" id="IPR000914">
    <property type="entry name" value="SBP_5_dom"/>
</dbReference>
<evidence type="ECO:0000313" key="5">
    <source>
        <dbReference type="EMBL" id="RLP76015.1"/>
    </source>
</evidence>
<sequence length="560" mass="61758">MKKFPRRSRLLSLVAITIATGLALTGCNIHIESKPDPTIPQDTLLLAADQGSPMYQRNFNPFMANRRIGAAYIYEPLVIVNDVNGDVTPWLAQKVSQPDASTVMFTLRDGVKWSDGKPLTAKDVEFTFNMLKTSPTLDLQGIWQYISTVETGTEEGNQTVTVHLKSADVPAANIIAQTLIVPEHVWKDVKDPGTFTDDNPVGTGPFELGNYSPQQYTMNRNETYWQKDKVTVKHLILPATNGQLAMVTQGYDWGYMYMSDVEKTWGGANKYNRFWFPPGGVISLQPNLTKAPFNNPDVRQGIALALDRKQIADAATEGSMQPATQAGILLPNQQADLDPSIPNGGVITQDVEAAKAAFARAGYHEQDGKLVDASGTQLSFSLLTANGYTDWLRAASQVQRQLSALGIDVKLTQPQPPAYQLALRNGDFDIAMGAYGGLGSQYQDLNGLLNSSNFRPVGQEAPSNFERYQNPAVDEILAKYRTSLDPNETRELGYQLQHAMITDLPVISLYYGGSWGLYSENKYVGWPDADHPYASLKTYTPTALLIFTSLTPRDQTEDKK</sequence>
<keyword evidence="6" id="KW-1185">Reference proteome</keyword>
<dbReference type="InterPro" id="IPR030678">
    <property type="entry name" value="Peptide/Ni-bd"/>
</dbReference>
<evidence type="ECO:0000256" key="1">
    <source>
        <dbReference type="ARBA" id="ARBA00004193"/>
    </source>
</evidence>
<dbReference type="InterPro" id="IPR039424">
    <property type="entry name" value="SBP_5"/>
</dbReference>
<dbReference type="GO" id="GO:0042597">
    <property type="term" value="C:periplasmic space"/>
    <property type="evidence" value="ECO:0007669"/>
    <property type="project" value="UniProtKB-ARBA"/>
</dbReference>
<dbReference type="EMBL" id="RCUX01000005">
    <property type="protein sequence ID" value="RLP76015.1"/>
    <property type="molecule type" value="Genomic_DNA"/>
</dbReference>
<dbReference type="GO" id="GO:0043190">
    <property type="term" value="C:ATP-binding cassette (ABC) transporter complex"/>
    <property type="evidence" value="ECO:0007669"/>
    <property type="project" value="InterPro"/>
</dbReference>
<dbReference type="InterPro" id="IPR023765">
    <property type="entry name" value="SBP_5_CS"/>
</dbReference>
<comment type="subcellular location">
    <subcellularLocation>
        <location evidence="1">Cell membrane</location>
        <topology evidence="1">Lipid-anchor</topology>
    </subcellularLocation>
</comment>
<gene>
    <name evidence="5" type="ORF">D9V32_07615</name>
</gene>
<dbReference type="PANTHER" id="PTHR30290">
    <property type="entry name" value="PERIPLASMIC BINDING COMPONENT OF ABC TRANSPORTER"/>
    <property type="match status" value="1"/>
</dbReference>
<accession>A0A3L7A7G6</accession>
<dbReference type="Pfam" id="PF00496">
    <property type="entry name" value="SBP_bac_5"/>
    <property type="match status" value="1"/>
</dbReference>
<organism evidence="5 6">
    <name type="scientific">Mycetocola tolaasinivorans</name>
    <dbReference type="NCBI Taxonomy" id="76635"/>
    <lineage>
        <taxon>Bacteria</taxon>
        <taxon>Bacillati</taxon>
        <taxon>Actinomycetota</taxon>
        <taxon>Actinomycetes</taxon>
        <taxon>Micrococcales</taxon>
        <taxon>Microbacteriaceae</taxon>
        <taxon>Mycetocola</taxon>
    </lineage>
</organism>
<comment type="similarity">
    <text evidence="2">Belongs to the bacterial solute-binding protein 5 family.</text>
</comment>
<dbReference type="GO" id="GO:1904680">
    <property type="term" value="F:peptide transmembrane transporter activity"/>
    <property type="evidence" value="ECO:0007669"/>
    <property type="project" value="TreeGrafter"/>
</dbReference>
<comment type="caution">
    <text evidence="5">The sequence shown here is derived from an EMBL/GenBank/DDBJ whole genome shotgun (WGS) entry which is preliminary data.</text>
</comment>